<dbReference type="AlphaFoldDB" id="A0AA43QUJ7"/>
<feature type="chain" id="PRO_5041232887" evidence="3">
    <location>
        <begin position="24"/>
        <end position="409"/>
    </location>
</feature>
<organism evidence="4 5">
    <name type="scientific">Ramalina farinacea</name>
    <dbReference type="NCBI Taxonomy" id="258253"/>
    <lineage>
        <taxon>Eukaryota</taxon>
        <taxon>Fungi</taxon>
        <taxon>Dikarya</taxon>
        <taxon>Ascomycota</taxon>
        <taxon>Pezizomycotina</taxon>
        <taxon>Lecanoromycetes</taxon>
        <taxon>OSLEUM clade</taxon>
        <taxon>Lecanoromycetidae</taxon>
        <taxon>Lecanorales</taxon>
        <taxon>Lecanorineae</taxon>
        <taxon>Ramalinaceae</taxon>
        <taxon>Ramalina</taxon>
    </lineage>
</organism>
<feature type="compositionally biased region" description="Low complexity" evidence="1">
    <location>
        <begin position="66"/>
        <end position="101"/>
    </location>
</feature>
<reference evidence="4" key="1">
    <citation type="journal article" date="2023" name="Genome Biol. Evol.">
        <title>First Whole Genome Sequence and Flow Cytometry Genome Size Data for the Lichen-Forming Fungus Ramalina farinacea (Ascomycota).</title>
        <authorList>
            <person name="Llewellyn T."/>
            <person name="Mian S."/>
            <person name="Hill R."/>
            <person name="Leitch I.J."/>
            <person name="Gaya E."/>
        </authorList>
    </citation>
    <scope>NUCLEOTIDE SEQUENCE</scope>
    <source>
        <strain evidence="4">LIQ254RAFAR</strain>
    </source>
</reference>
<feature type="region of interest" description="Disordered" evidence="1">
    <location>
        <begin position="252"/>
        <end position="271"/>
    </location>
</feature>
<keyword evidence="3" id="KW-0732">Signal</keyword>
<keyword evidence="2" id="KW-0812">Transmembrane</keyword>
<comment type="caution">
    <text evidence="4">The sequence shown here is derived from an EMBL/GenBank/DDBJ whole genome shotgun (WGS) entry which is preliminary data.</text>
</comment>
<evidence type="ECO:0000256" key="1">
    <source>
        <dbReference type="SAM" id="MobiDB-lite"/>
    </source>
</evidence>
<dbReference type="InterPro" id="IPR028000">
    <property type="entry name" value="Pma1"/>
</dbReference>
<dbReference type="Pfam" id="PF14610">
    <property type="entry name" value="Psg1"/>
    <property type="match status" value="1"/>
</dbReference>
<evidence type="ECO:0000256" key="3">
    <source>
        <dbReference type="SAM" id="SignalP"/>
    </source>
</evidence>
<feature type="region of interest" description="Disordered" evidence="1">
    <location>
        <begin position="30"/>
        <end position="119"/>
    </location>
</feature>
<name>A0AA43QUJ7_9LECA</name>
<accession>A0AA43QUJ7</accession>
<feature type="compositionally biased region" description="Polar residues" evidence="1">
    <location>
        <begin position="102"/>
        <end position="115"/>
    </location>
</feature>
<dbReference type="EMBL" id="JAPUFD010000016">
    <property type="protein sequence ID" value="MDI1491839.1"/>
    <property type="molecule type" value="Genomic_DNA"/>
</dbReference>
<feature type="region of interest" description="Disordered" evidence="1">
    <location>
        <begin position="314"/>
        <end position="409"/>
    </location>
</feature>
<feature type="signal peptide" evidence="3">
    <location>
        <begin position="1"/>
        <end position="23"/>
    </location>
</feature>
<feature type="transmembrane region" description="Helical" evidence="2">
    <location>
        <begin position="277"/>
        <end position="298"/>
    </location>
</feature>
<feature type="compositionally biased region" description="Basic and acidic residues" evidence="1">
    <location>
        <begin position="332"/>
        <end position="341"/>
    </location>
</feature>
<dbReference type="Proteomes" id="UP001161017">
    <property type="component" value="Unassembled WGS sequence"/>
</dbReference>
<feature type="compositionally biased region" description="Low complexity" evidence="1">
    <location>
        <begin position="34"/>
        <end position="56"/>
    </location>
</feature>
<evidence type="ECO:0000313" key="4">
    <source>
        <dbReference type="EMBL" id="MDI1491839.1"/>
    </source>
</evidence>
<proteinExistence type="predicted"/>
<feature type="compositionally biased region" description="Low complexity" evidence="1">
    <location>
        <begin position="351"/>
        <end position="376"/>
    </location>
</feature>
<evidence type="ECO:0000313" key="5">
    <source>
        <dbReference type="Proteomes" id="UP001161017"/>
    </source>
</evidence>
<sequence length="409" mass="42543">MGSIHGMAMLMFNLLILGSFVSGSLLFPRQGTTSSSALSPQSSSPIPEENDPNNPNRPTLATPTDASSNNTAHPSSSSLLPSGTSTANSTNTTDSTDLNPTITSNPTPLNSTNDPNACHKDFDADQGVFSGPLCHPGPGDLIPTNTTYSLTWDPNLFPQGANITITLFRSNFTPKATKQIEDALYTTPDTQPTLQGNAWIDVPTSLLNGSAELNATVVLFWEGSEFGGPEDAGWFAGPEVVLFDRAKGNGTSLASNNNSTTSASSGSSSTKKLGEEVGIPIGLIFFLALLGVAIFFILRRRKATGGDYLARRKSRTGSAKGAGAGGLVGPHQRTESFHDEPTMGGGVELQSTTRSSRAYSGASSVSRLSEGDSWGWGSPGGGGVSTTVTGGGGNVFREELGRQQTGRGY</sequence>
<keyword evidence="2" id="KW-1133">Transmembrane helix</keyword>
<evidence type="ECO:0000256" key="2">
    <source>
        <dbReference type="SAM" id="Phobius"/>
    </source>
</evidence>
<keyword evidence="5" id="KW-1185">Reference proteome</keyword>
<gene>
    <name evidence="4" type="ORF">OHK93_003050</name>
</gene>
<keyword evidence="2" id="KW-0472">Membrane</keyword>
<protein>
    <submittedName>
        <fullName evidence="4">Uncharacterized protein</fullName>
    </submittedName>
</protein>
<feature type="compositionally biased region" description="Gly residues" evidence="1">
    <location>
        <begin position="377"/>
        <end position="394"/>
    </location>
</feature>